<dbReference type="GO" id="GO:0006355">
    <property type="term" value="P:regulation of DNA-templated transcription"/>
    <property type="evidence" value="ECO:0007669"/>
    <property type="project" value="InterPro"/>
</dbReference>
<dbReference type="InterPro" id="IPR016032">
    <property type="entry name" value="Sig_transdc_resp-reg_C-effctor"/>
</dbReference>
<dbReference type="EMBL" id="NNRN01000062">
    <property type="protein sequence ID" value="OYR24301.1"/>
    <property type="molecule type" value="Genomic_DNA"/>
</dbReference>
<dbReference type="Proteomes" id="UP000216363">
    <property type="component" value="Unassembled WGS sequence"/>
</dbReference>
<evidence type="ECO:0000313" key="6">
    <source>
        <dbReference type="Proteomes" id="UP000216363"/>
    </source>
</evidence>
<gene>
    <name evidence="5" type="ORF">CES86_4586</name>
</gene>
<evidence type="ECO:0000259" key="4">
    <source>
        <dbReference type="PROSITE" id="PS50043"/>
    </source>
</evidence>
<dbReference type="Pfam" id="PF00196">
    <property type="entry name" value="GerE"/>
    <property type="match status" value="1"/>
</dbReference>
<dbReference type="AlphaFoldDB" id="A0A256GCE4"/>
<comment type="caution">
    <text evidence="5">The sequence shown here is derived from an EMBL/GenBank/DDBJ whole genome shotgun (WGS) entry which is preliminary data.</text>
</comment>
<evidence type="ECO:0000256" key="2">
    <source>
        <dbReference type="ARBA" id="ARBA00023125"/>
    </source>
</evidence>
<dbReference type="PANTHER" id="PTHR44688">
    <property type="entry name" value="DNA-BINDING TRANSCRIPTIONAL ACTIVATOR DEVR_DOSR"/>
    <property type="match status" value="1"/>
</dbReference>
<organism evidence="5 6">
    <name type="scientific">Brucella lupini</name>
    <dbReference type="NCBI Taxonomy" id="255457"/>
    <lineage>
        <taxon>Bacteria</taxon>
        <taxon>Pseudomonadati</taxon>
        <taxon>Pseudomonadota</taxon>
        <taxon>Alphaproteobacteria</taxon>
        <taxon>Hyphomicrobiales</taxon>
        <taxon>Brucellaceae</taxon>
        <taxon>Brucella/Ochrobactrum group</taxon>
        <taxon>Brucella</taxon>
    </lineage>
</organism>
<evidence type="ECO:0000256" key="3">
    <source>
        <dbReference type="ARBA" id="ARBA00023163"/>
    </source>
</evidence>
<feature type="domain" description="HTH luxR-type" evidence="4">
    <location>
        <begin position="173"/>
        <end position="238"/>
    </location>
</feature>
<dbReference type="CDD" id="cd06170">
    <property type="entry name" value="LuxR_C_like"/>
    <property type="match status" value="1"/>
</dbReference>
<keyword evidence="2" id="KW-0238">DNA-binding</keyword>
<dbReference type="GO" id="GO:0003677">
    <property type="term" value="F:DNA binding"/>
    <property type="evidence" value="ECO:0007669"/>
    <property type="project" value="UniProtKB-KW"/>
</dbReference>
<proteinExistence type="predicted"/>
<keyword evidence="1" id="KW-0805">Transcription regulation</keyword>
<sequence>MPRQILSTDERISAALSVAESRNYDDFTIACDYFAANVLRVRSLGIYLLENNRPRLFHSINTPTGFLLEYQNGLADSDPMIAAVVQNAGAVAGSRLPQNAAGNVPLMRTLLYRWNYNDNLCCPVYVGDNIQALIYAAGFEMHATQLEEQVSLLCRSSALALRNIQEARPAKTPSANLTNLSPRLSTVARLLAAGNTNKQIARHLELSPHTVKDYVDDLIKRFGVRNRTEVAVLINRMSGARKAEPAGFVLSGQERRGLPIEHF</sequence>
<name>A0A256GCE4_9HYPH</name>
<dbReference type="PANTHER" id="PTHR44688:SF16">
    <property type="entry name" value="DNA-BINDING TRANSCRIPTIONAL ACTIVATOR DEVR_DOSR"/>
    <property type="match status" value="1"/>
</dbReference>
<accession>A0A256GCE4</accession>
<dbReference type="SUPFAM" id="SSF46894">
    <property type="entry name" value="C-terminal effector domain of the bipartite response regulators"/>
    <property type="match status" value="1"/>
</dbReference>
<evidence type="ECO:0000313" key="5">
    <source>
        <dbReference type="EMBL" id="OYR24301.1"/>
    </source>
</evidence>
<dbReference type="PROSITE" id="PS50043">
    <property type="entry name" value="HTH_LUXR_2"/>
    <property type="match status" value="1"/>
</dbReference>
<evidence type="ECO:0000256" key="1">
    <source>
        <dbReference type="ARBA" id="ARBA00023015"/>
    </source>
</evidence>
<keyword evidence="3" id="KW-0804">Transcription</keyword>
<dbReference type="RefSeq" id="WP_151689462.1">
    <property type="nucleotide sequence ID" value="NZ_JBHEEP010000001.1"/>
</dbReference>
<reference evidence="5 6" key="1">
    <citation type="submission" date="2017-07" db="EMBL/GenBank/DDBJ databases">
        <title>Draft genome of Ochrobactrum lupini type strain LUP21.</title>
        <authorList>
            <person name="Krzyzanowska D.M."/>
            <person name="Jafra S."/>
        </authorList>
    </citation>
    <scope>NUCLEOTIDE SEQUENCE [LARGE SCALE GENOMIC DNA]</scope>
    <source>
        <strain evidence="5 6">LUP21</strain>
    </source>
</reference>
<dbReference type="Gene3D" id="1.10.10.10">
    <property type="entry name" value="Winged helix-like DNA-binding domain superfamily/Winged helix DNA-binding domain"/>
    <property type="match status" value="1"/>
</dbReference>
<dbReference type="SMART" id="SM00421">
    <property type="entry name" value="HTH_LUXR"/>
    <property type="match status" value="1"/>
</dbReference>
<protein>
    <submittedName>
        <fullName evidence="5">Bacterial regulatory, luxR family protein</fullName>
    </submittedName>
</protein>
<dbReference type="InterPro" id="IPR000792">
    <property type="entry name" value="Tscrpt_reg_LuxR_C"/>
</dbReference>
<dbReference type="PRINTS" id="PR00038">
    <property type="entry name" value="HTHLUXR"/>
</dbReference>
<dbReference type="InterPro" id="IPR036388">
    <property type="entry name" value="WH-like_DNA-bd_sf"/>
</dbReference>